<feature type="region of interest" description="Disordered" evidence="1">
    <location>
        <begin position="463"/>
        <end position="489"/>
    </location>
</feature>
<feature type="compositionally biased region" description="Low complexity" evidence="1">
    <location>
        <begin position="477"/>
        <end position="489"/>
    </location>
</feature>
<sequence length="756" mass="80474">MTAPLPVDATTHTVKVRLLSPAGDVLKTFDVPLERFNVYRAGCLAESVVKALNNRVYVWKCASAIEVDLPRTVAPSDADRFMELVGLAPSAGEEPTLAEVVRMWPAIDTIGACHAVDRCYASLVKDAALDRAESILAVYLSDVLFAQTSIRHLLGRANVIAPLMPMGAPLDSVGASAQSVNDYMTLRDRLIDLAMSIDAEASQVPTDVDDDKLDLHGAMVALVREDRSRVRDALVEALRDWSLPLHAIDQVFATDFSMTRPLTDAGARWLMTGGASSAVPFDETIRDVCPAFANALLGKAGILAAGGVVMAGGAVVNAIQRREHQKWLPGSDIDLWIVGVDHAARVKAFERTIRALFDAVPGCYATVKGSVVTIHAPAIVTVGPMHSAPVQVVFTPYHSASQVVCGFDLSHACAYYDGTDVYATWSCVCASVTRVTRVLPGMPAKEVRVTKAQAKGFAYVGVPPTPSRADTSDDAAKSAAASPAAPTLADSCPTTEAGLLAVRARETPVAPLYSLPDDVIAVFCFRPLTSSDYAATDDSDARPTLSSTVCGPVPLSKRFAMTMPLMEMACSAPKSPYSGKCAGSVGMRLLDAKDAGPGVSCHRADAMRDYCEARKNIAAAAAADLPRVLPSLSPYVRAEAVFQIEDVAQKPGRFAESGFEFVTVLPDGPYRIVDGITGAPMRIDDLDASRHVFSGVMSLCVGVMSPKSGHVYCSRRMERLRVYPRAFVSMAARVMASAAIIAADRFADRAPPAQAQ</sequence>
<protein>
    <submittedName>
        <fullName evidence="2">Uncharacterized protein</fullName>
    </submittedName>
</protein>
<organism evidence="2 3">
    <name type="scientific">Pandoravirus japonicus</name>
    <dbReference type="NCBI Taxonomy" id="2823154"/>
    <lineage>
        <taxon>Viruses</taxon>
        <taxon>Pandoravirus</taxon>
    </lineage>
</organism>
<name>A0A811BMJ6_9VIRU</name>
<accession>A0A811BMJ6</accession>
<dbReference type="Proteomes" id="UP001253637">
    <property type="component" value="Segment"/>
</dbReference>
<evidence type="ECO:0000313" key="3">
    <source>
        <dbReference type="Proteomes" id="UP001253637"/>
    </source>
</evidence>
<evidence type="ECO:0000256" key="1">
    <source>
        <dbReference type="SAM" id="MobiDB-lite"/>
    </source>
</evidence>
<reference evidence="2" key="1">
    <citation type="submission" date="2021-04" db="EMBL/GenBank/DDBJ databases">
        <title>Draft Genome Sequence of Pandoravirus japonicus, Isolated from the Sabaishi River of Niigata, Japan.</title>
        <authorList>
            <person name="Hosokawa N."/>
            <person name="Takahashi H."/>
            <person name="Aoki K."/>
            <person name="Takemura M."/>
        </authorList>
    </citation>
    <scope>NUCLEOTIDE SEQUENCE</scope>
</reference>
<evidence type="ECO:0000313" key="2">
    <source>
        <dbReference type="EMBL" id="BCU03184.1"/>
    </source>
</evidence>
<proteinExistence type="predicted"/>
<dbReference type="EMBL" id="LC625835">
    <property type="protein sequence ID" value="BCU03184.1"/>
    <property type="molecule type" value="Genomic_DNA"/>
</dbReference>